<protein>
    <submittedName>
        <fullName evidence="2">Uncharacterized protein</fullName>
    </submittedName>
</protein>
<gene>
    <name evidence="2" type="ORF">EGYM00163_LOCUS38990</name>
</gene>
<dbReference type="AlphaFoldDB" id="A0A7S4LGL7"/>
<reference evidence="2" key="1">
    <citation type="submission" date="2021-01" db="EMBL/GenBank/DDBJ databases">
        <authorList>
            <person name="Corre E."/>
            <person name="Pelletier E."/>
            <person name="Niang G."/>
            <person name="Scheremetjew M."/>
            <person name="Finn R."/>
            <person name="Kale V."/>
            <person name="Holt S."/>
            <person name="Cochrane G."/>
            <person name="Meng A."/>
            <person name="Brown T."/>
            <person name="Cohen L."/>
        </authorList>
    </citation>
    <scope>NUCLEOTIDE SEQUENCE</scope>
    <source>
        <strain evidence="2">CCMP1594</strain>
    </source>
</reference>
<dbReference type="EMBL" id="HBJA01112987">
    <property type="protein sequence ID" value="CAE0827728.1"/>
    <property type="molecule type" value="Transcribed_RNA"/>
</dbReference>
<evidence type="ECO:0000256" key="1">
    <source>
        <dbReference type="SAM" id="MobiDB-lite"/>
    </source>
</evidence>
<name>A0A7S4LGL7_9EUGL</name>
<accession>A0A7S4LGL7</accession>
<feature type="region of interest" description="Disordered" evidence="1">
    <location>
        <begin position="114"/>
        <end position="190"/>
    </location>
</feature>
<feature type="compositionally biased region" description="Polar residues" evidence="1">
    <location>
        <begin position="114"/>
        <end position="135"/>
    </location>
</feature>
<sequence>MHALSLMLTSKLSNPQESTACTSAPAAIKASTTRACPVIDANIKAVSPPEAKHSTSAPPSIKALTTHACPFIDAIIKTVMPVEFTSCTLAPHAIKASTTHACPFHDANIKAVQPSESTACTSNPQPLHRPQMQSKHQSHMHAQPGPRRNQSLNHKSMPIQGCKHQSCPTLPQSKPPPQEHAHHVTLTLKL</sequence>
<proteinExistence type="predicted"/>
<organism evidence="2">
    <name type="scientific">Eutreptiella gymnastica</name>
    <dbReference type="NCBI Taxonomy" id="73025"/>
    <lineage>
        <taxon>Eukaryota</taxon>
        <taxon>Discoba</taxon>
        <taxon>Euglenozoa</taxon>
        <taxon>Euglenida</taxon>
        <taxon>Spirocuta</taxon>
        <taxon>Euglenophyceae</taxon>
        <taxon>Eutreptiales</taxon>
        <taxon>Eutreptiaceae</taxon>
        <taxon>Eutreptiella</taxon>
    </lineage>
</organism>
<evidence type="ECO:0000313" key="2">
    <source>
        <dbReference type="EMBL" id="CAE0827728.1"/>
    </source>
</evidence>